<feature type="compositionally biased region" description="Polar residues" evidence="1">
    <location>
        <begin position="1"/>
        <end position="18"/>
    </location>
</feature>
<organism evidence="2 3">
    <name type="scientific">Angomonas deanei</name>
    <dbReference type="NCBI Taxonomy" id="59799"/>
    <lineage>
        <taxon>Eukaryota</taxon>
        <taxon>Discoba</taxon>
        <taxon>Euglenozoa</taxon>
        <taxon>Kinetoplastea</taxon>
        <taxon>Metakinetoplastina</taxon>
        <taxon>Trypanosomatida</taxon>
        <taxon>Trypanosomatidae</taxon>
        <taxon>Strigomonadinae</taxon>
        <taxon>Angomonas</taxon>
    </lineage>
</organism>
<feature type="compositionally biased region" description="Low complexity" evidence="1">
    <location>
        <begin position="48"/>
        <end position="58"/>
    </location>
</feature>
<dbReference type="EMBL" id="LR877155">
    <property type="protein sequence ID" value="CAD2218513.1"/>
    <property type="molecule type" value="Genomic_DNA"/>
</dbReference>
<gene>
    <name evidence="2" type="ORF">ADEAN_000600200</name>
</gene>
<evidence type="ECO:0000313" key="2">
    <source>
        <dbReference type="EMBL" id="CAD2218513.1"/>
    </source>
</evidence>
<evidence type="ECO:0000256" key="1">
    <source>
        <dbReference type="SAM" id="MobiDB-lite"/>
    </source>
</evidence>
<accession>A0A7G2CIQ8</accession>
<keyword evidence="3" id="KW-1185">Reference proteome</keyword>
<dbReference type="Proteomes" id="UP000515908">
    <property type="component" value="Chromosome 11"/>
</dbReference>
<name>A0A7G2CIQ8_9TRYP</name>
<dbReference type="VEuPathDB" id="TriTrypDB:ADEAN_000600200"/>
<protein>
    <submittedName>
        <fullName evidence="2">Uncharacterized protein</fullName>
    </submittedName>
</protein>
<feature type="region of interest" description="Disordered" evidence="1">
    <location>
        <begin position="38"/>
        <end position="70"/>
    </location>
</feature>
<evidence type="ECO:0000313" key="3">
    <source>
        <dbReference type="Proteomes" id="UP000515908"/>
    </source>
</evidence>
<sequence length="114" mass="12816">MTSTQSVLLQTAQQSLQPPQGEEVWSTWYTEGADTFEDFKSYEPAAPENNDNNNNNERSSSRRTLSARQISGQFDDEVVRSFEEDWEDEDAEDTFDTIMGIISRHAASTAASAK</sequence>
<dbReference type="AlphaFoldDB" id="A0A7G2CIQ8"/>
<reference evidence="2 3" key="1">
    <citation type="submission" date="2020-08" db="EMBL/GenBank/DDBJ databases">
        <authorList>
            <person name="Newling K."/>
            <person name="Davey J."/>
            <person name="Forrester S."/>
        </authorList>
    </citation>
    <scope>NUCLEOTIDE SEQUENCE [LARGE SCALE GENOMIC DNA]</scope>
    <source>
        <strain evidence="3">Crithidia deanei Carvalho (ATCC PRA-265)</strain>
    </source>
</reference>
<feature type="region of interest" description="Disordered" evidence="1">
    <location>
        <begin position="1"/>
        <end position="23"/>
    </location>
</feature>
<proteinExistence type="predicted"/>